<protein>
    <submittedName>
        <fullName evidence="3">Uncharacterized protein</fullName>
    </submittedName>
</protein>
<keyword evidence="4" id="KW-1185">Reference proteome</keyword>
<evidence type="ECO:0000313" key="4">
    <source>
        <dbReference type="Proteomes" id="UP001303647"/>
    </source>
</evidence>
<name>A0AAN7CK45_9PEZI</name>
<reference evidence="3" key="2">
    <citation type="submission" date="2023-05" db="EMBL/GenBank/DDBJ databases">
        <authorList>
            <consortium name="Lawrence Berkeley National Laboratory"/>
            <person name="Steindorff A."/>
            <person name="Hensen N."/>
            <person name="Bonometti L."/>
            <person name="Westerberg I."/>
            <person name="Brannstrom I.O."/>
            <person name="Guillou S."/>
            <person name="Cros-Aarteil S."/>
            <person name="Calhoun S."/>
            <person name="Haridas S."/>
            <person name="Kuo A."/>
            <person name="Mondo S."/>
            <person name="Pangilinan J."/>
            <person name="Riley R."/>
            <person name="Labutti K."/>
            <person name="Andreopoulos B."/>
            <person name="Lipzen A."/>
            <person name="Chen C."/>
            <person name="Yanf M."/>
            <person name="Daum C."/>
            <person name="Ng V."/>
            <person name="Clum A."/>
            <person name="Ohm R."/>
            <person name="Martin F."/>
            <person name="Silar P."/>
            <person name="Natvig D."/>
            <person name="Lalanne C."/>
            <person name="Gautier V."/>
            <person name="Ament-Velasquez S.L."/>
            <person name="Kruys A."/>
            <person name="Hutchinson M.I."/>
            <person name="Powell A.J."/>
            <person name="Barry K."/>
            <person name="Miller A.N."/>
            <person name="Grigoriev I.V."/>
            <person name="Debuchy R."/>
            <person name="Gladieux P."/>
            <person name="Thoren M.H."/>
            <person name="Johannesson H."/>
        </authorList>
    </citation>
    <scope>NUCLEOTIDE SEQUENCE</scope>
    <source>
        <strain evidence="3">CBS 359.72</strain>
    </source>
</reference>
<evidence type="ECO:0000313" key="3">
    <source>
        <dbReference type="EMBL" id="KAK4243594.1"/>
    </source>
</evidence>
<evidence type="ECO:0000256" key="1">
    <source>
        <dbReference type="SAM" id="MobiDB-lite"/>
    </source>
</evidence>
<keyword evidence="2" id="KW-0732">Signal</keyword>
<comment type="caution">
    <text evidence="3">The sequence shown here is derived from an EMBL/GenBank/DDBJ whole genome shotgun (WGS) entry which is preliminary data.</text>
</comment>
<feature type="chain" id="PRO_5043012124" evidence="2">
    <location>
        <begin position="24"/>
        <end position="184"/>
    </location>
</feature>
<gene>
    <name evidence="3" type="ORF">C7999DRAFT_36081</name>
</gene>
<dbReference type="AlphaFoldDB" id="A0AAN7CK45"/>
<feature type="signal peptide" evidence="2">
    <location>
        <begin position="1"/>
        <end position="23"/>
    </location>
</feature>
<evidence type="ECO:0000256" key="2">
    <source>
        <dbReference type="SAM" id="SignalP"/>
    </source>
</evidence>
<organism evidence="3 4">
    <name type="scientific">Corynascus novoguineensis</name>
    <dbReference type="NCBI Taxonomy" id="1126955"/>
    <lineage>
        <taxon>Eukaryota</taxon>
        <taxon>Fungi</taxon>
        <taxon>Dikarya</taxon>
        <taxon>Ascomycota</taxon>
        <taxon>Pezizomycotina</taxon>
        <taxon>Sordariomycetes</taxon>
        <taxon>Sordariomycetidae</taxon>
        <taxon>Sordariales</taxon>
        <taxon>Chaetomiaceae</taxon>
        <taxon>Corynascus</taxon>
    </lineage>
</organism>
<dbReference type="EMBL" id="MU857800">
    <property type="protein sequence ID" value="KAK4243594.1"/>
    <property type="molecule type" value="Genomic_DNA"/>
</dbReference>
<proteinExistence type="predicted"/>
<reference evidence="3" key="1">
    <citation type="journal article" date="2023" name="Mol. Phylogenet. Evol.">
        <title>Genome-scale phylogeny and comparative genomics of the fungal order Sordariales.</title>
        <authorList>
            <person name="Hensen N."/>
            <person name="Bonometti L."/>
            <person name="Westerberg I."/>
            <person name="Brannstrom I.O."/>
            <person name="Guillou S."/>
            <person name="Cros-Aarteil S."/>
            <person name="Calhoun S."/>
            <person name="Haridas S."/>
            <person name="Kuo A."/>
            <person name="Mondo S."/>
            <person name="Pangilinan J."/>
            <person name="Riley R."/>
            <person name="LaButti K."/>
            <person name="Andreopoulos B."/>
            <person name="Lipzen A."/>
            <person name="Chen C."/>
            <person name="Yan M."/>
            <person name="Daum C."/>
            <person name="Ng V."/>
            <person name="Clum A."/>
            <person name="Steindorff A."/>
            <person name="Ohm R.A."/>
            <person name="Martin F."/>
            <person name="Silar P."/>
            <person name="Natvig D.O."/>
            <person name="Lalanne C."/>
            <person name="Gautier V."/>
            <person name="Ament-Velasquez S.L."/>
            <person name="Kruys A."/>
            <person name="Hutchinson M.I."/>
            <person name="Powell A.J."/>
            <person name="Barry K."/>
            <person name="Miller A.N."/>
            <person name="Grigoriev I.V."/>
            <person name="Debuchy R."/>
            <person name="Gladieux P."/>
            <person name="Hiltunen Thoren M."/>
            <person name="Johannesson H."/>
        </authorList>
    </citation>
    <scope>NUCLEOTIDE SEQUENCE</scope>
    <source>
        <strain evidence="3">CBS 359.72</strain>
    </source>
</reference>
<feature type="region of interest" description="Disordered" evidence="1">
    <location>
        <begin position="163"/>
        <end position="184"/>
    </location>
</feature>
<dbReference type="Proteomes" id="UP001303647">
    <property type="component" value="Unassembled WGS sequence"/>
</dbReference>
<accession>A0AAN7CK45</accession>
<sequence>MRLQHAPFSYLLILLTNFPPGLAVENLPAGVDITEDTPGQVTINGDPTGNTTLGTDIPVVATLFSGDPGPSACRGHVVLRFTPPRTTTTTTEECHEVPSGGAGCAVFTASKEAGCEARLFAESGCRMYVNTAVFVPEERAVGGRWRSIGVRCGVPAPDPASLGPPPLVGLMKRPPVTGSKAGNG</sequence>